<dbReference type="Proteomes" id="UP000267096">
    <property type="component" value="Unassembled WGS sequence"/>
</dbReference>
<reference evidence="4" key="1">
    <citation type="submission" date="2017-02" db="UniProtKB">
        <authorList>
            <consortium name="WormBaseParasite"/>
        </authorList>
    </citation>
    <scope>IDENTIFICATION</scope>
</reference>
<feature type="region of interest" description="Disordered" evidence="1">
    <location>
        <begin position="192"/>
        <end position="269"/>
    </location>
</feature>
<feature type="region of interest" description="Disordered" evidence="1">
    <location>
        <begin position="149"/>
        <end position="170"/>
    </location>
</feature>
<dbReference type="EMBL" id="UYRR01002251">
    <property type="protein sequence ID" value="VDK19415.1"/>
    <property type="molecule type" value="Genomic_DNA"/>
</dbReference>
<evidence type="ECO:0000313" key="4">
    <source>
        <dbReference type="WBParaSite" id="ASIM_0000201701-mRNA-1"/>
    </source>
</evidence>
<sequence>MTEFNTSVRFNSPPFSSADLDELIQTAKQACYPKQSRFANTAAHLYSTQKASQIPGSSLPSGQDHSSVEMKLRAYDIDLSSPVKAVNVNGQAFKPSWCPERRPVHEVSEVVNSGNSSHIVSLENNPKSDFIARKELPFIVKALRQRQSDETRTFKRTQNELNHNDAPLNSSHIAKNPHCFLSSYDKLNSSTSIHGIPNSVPSINDRSKQRSTTASPTIQRKLPTNHKYSSPDTLKFTESQQEDSFSLCDGKPFGTEKAPNPRNETDGKLLKTPVFGYSSALVTKIGDHEFVRNNEQLSASSVLAPRSQKSFGDHQPTANSKVNSFNRTAAPFISAKRSPLPSISVACAQLQSAEIDSNALINDSKNGFNSLKFAQQQQCQQQIERCADDDYDADKIRSKFHASSPNHLQSSSLQQQQQQHSNRPQLTTTTQTSDSCPQRSHFALNSSHSTTWMPHWRGSHLKQHHNPSSSITDDQTSHPFMQSECVTSVAPSDSGHSLLSSSLFSCAPSASVHAS</sequence>
<name>A0A0M3J3A4_ANISI</name>
<dbReference type="AlphaFoldDB" id="A0A0M3J3A4"/>
<dbReference type="WBParaSite" id="ASIM_0000201701-mRNA-1">
    <property type="protein sequence ID" value="ASIM_0000201701-mRNA-1"/>
    <property type="gene ID" value="ASIM_0000201701"/>
</dbReference>
<reference evidence="2 3" key="2">
    <citation type="submission" date="2018-11" db="EMBL/GenBank/DDBJ databases">
        <authorList>
            <consortium name="Pathogen Informatics"/>
        </authorList>
    </citation>
    <scope>NUCLEOTIDE SEQUENCE [LARGE SCALE GENOMIC DNA]</scope>
</reference>
<evidence type="ECO:0000313" key="2">
    <source>
        <dbReference type="EMBL" id="VDK19415.1"/>
    </source>
</evidence>
<feature type="compositionally biased region" description="Polar residues" evidence="1">
    <location>
        <begin position="466"/>
        <end position="486"/>
    </location>
</feature>
<feature type="compositionally biased region" description="Polar residues" evidence="1">
    <location>
        <begin position="192"/>
        <end position="218"/>
    </location>
</feature>
<feature type="compositionally biased region" description="Polar residues" evidence="1">
    <location>
        <begin position="426"/>
        <end position="441"/>
    </location>
</feature>
<evidence type="ECO:0000256" key="1">
    <source>
        <dbReference type="SAM" id="MobiDB-lite"/>
    </source>
</evidence>
<proteinExistence type="predicted"/>
<feature type="compositionally biased region" description="Low complexity" evidence="1">
    <location>
        <begin position="403"/>
        <end position="425"/>
    </location>
</feature>
<accession>A0A0M3J3A4</accession>
<feature type="region of interest" description="Disordered" evidence="1">
    <location>
        <begin position="454"/>
        <end position="497"/>
    </location>
</feature>
<organism evidence="4">
    <name type="scientific">Anisakis simplex</name>
    <name type="common">Herring worm</name>
    <dbReference type="NCBI Taxonomy" id="6269"/>
    <lineage>
        <taxon>Eukaryota</taxon>
        <taxon>Metazoa</taxon>
        <taxon>Ecdysozoa</taxon>
        <taxon>Nematoda</taxon>
        <taxon>Chromadorea</taxon>
        <taxon>Rhabditida</taxon>
        <taxon>Spirurina</taxon>
        <taxon>Ascaridomorpha</taxon>
        <taxon>Ascaridoidea</taxon>
        <taxon>Anisakidae</taxon>
        <taxon>Anisakis</taxon>
        <taxon>Anisakis simplex complex</taxon>
    </lineage>
</organism>
<feature type="region of interest" description="Disordered" evidence="1">
    <location>
        <begin position="402"/>
        <end position="441"/>
    </location>
</feature>
<evidence type="ECO:0000313" key="3">
    <source>
        <dbReference type="Proteomes" id="UP000267096"/>
    </source>
</evidence>
<gene>
    <name evidence="2" type="ORF">ASIM_LOCUS1886</name>
</gene>
<feature type="compositionally biased region" description="Polar residues" evidence="1">
    <location>
        <begin position="226"/>
        <end position="244"/>
    </location>
</feature>
<keyword evidence="3" id="KW-1185">Reference proteome</keyword>
<protein>
    <submittedName>
        <fullName evidence="4">Dual-specificity kinase</fullName>
    </submittedName>
</protein>